<keyword evidence="2" id="KW-1185">Reference proteome</keyword>
<evidence type="ECO:0000313" key="1">
    <source>
        <dbReference type="EMBL" id="SDE17652.1"/>
    </source>
</evidence>
<accession>A0A1G7ASD9</accession>
<name>A0A1G7ASD9_9SPHI</name>
<dbReference type="EMBL" id="FMZH01000013">
    <property type="protein sequence ID" value="SDE17652.1"/>
    <property type="molecule type" value="Genomic_DNA"/>
</dbReference>
<dbReference type="Proteomes" id="UP000199455">
    <property type="component" value="Unassembled WGS sequence"/>
</dbReference>
<organism evidence="1 2">
    <name type="scientific">Pedobacter soli</name>
    <dbReference type="NCBI Taxonomy" id="390242"/>
    <lineage>
        <taxon>Bacteria</taxon>
        <taxon>Pseudomonadati</taxon>
        <taxon>Bacteroidota</taxon>
        <taxon>Sphingobacteriia</taxon>
        <taxon>Sphingobacteriales</taxon>
        <taxon>Sphingobacteriaceae</taxon>
        <taxon>Pedobacter</taxon>
    </lineage>
</organism>
<evidence type="ECO:0000313" key="2">
    <source>
        <dbReference type="Proteomes" id="UP000199455"/>
    </source>
</evidence>
<gene>
    <name evidence="1" type="ORF">SAMN04488024_11335</name>
</gene>
<protein>
    <submittedName>
        <fullName evidence="1">Uncharacterized protein</fullName>
    </submittedName>
</protein>
<dbReference type="AlphaFoldDB" id="A0A1G7ASD9"/>
<sequence>MGDEQLYFPIWKKRLADILDLSEHCTTACSIQLHESLFNEAGNRKDYSFNLVLVGGKAVNDISGSAVARDLASVIAENKDAMARLQHKTIRINMKRHFTLNIRDQTL</sequence>
<proteinExistence type="predicted"/>
<reference evidence="2" key="1">
    <citation type="submission" date="2016-10" db="EMBL/GenBank/DDBJ databases">
        <authorList>
            <person name="Varghese N."/>
            <person name="Submissions S."/>
        </authorList>
    </citation>
    <scope>NUCLEOTIDE SEQUENCE [LARGE SCALE GENOMIC DNA]</scope>
    <source>
        <strain evidence="2">DSM 18609</strain>
    </source>
</reference>
<dbReference type="RefSeq" id="WP_090772206.1">
    <property type="nucleotide sequence ID" value="NZ_FMZH01000013.1"/>
</dbReference>